<evidence type="ECO:0000256" key="13">
    <source>
        <dbReference type="ARBA" id="ARBA00040794"/>
    </source>
</evidence>
<dbReference type="CDD" id="cd00564">
    <property type="entry name" value="TMP_TenI"/>
    <property type="match status" value="1"/>
</dbReference>
<keyword evidence="3" id="KW-0515">Mutator protein</keyword>
<evidence type="ECO:0000256" key="2">
    <source>
        <dbReference type="ARBA" id="ARBA00005582"/>
    </source>
</evidence>
<evidence type="ECO:0000256" key="4">
    <source>
        <dbReference type="ARBA" id="ARBA00022705"/>
    </source>
</evidence>
<comment type="catalytic activity">
    <reaction evidence="10">
        <text>8-oxo-dGTP + H2O = 8-oxo-dGMP + diphosphate + H(+)</text>
        <dbReference type="Rhea" id="RHEA:31575"/>
        <dbReference type="ChEBI" id="CHEBI:15377"/>
        <dbReference type="ChEBI" id="CHEBI:15378"/>
        <dbReference type="ChEBI" id="CHEBI:33019"/>
        <dbReference type="ChEBI" id="CHEBI:63224"/>
        <dbReference type="ChEBI" id="CHEBI:77896"/>
        <dbReference type="EC" id="3.6.1.55"/>
    </reaction>
</comment>
<dbReference type="Gene3D" id="3.20.20.70">
    <property type="entry name" value="Aldolase class I"/>
    <property type="match status" value="1"/>
</dbReference>
<protein>
    <recommendedName>
        <fullName evidence="13">8-oxo-dGTP diphosphatase</fullName>
        <ecNumber evidence="12">3.6.1.55</ecNumber>
    </recommendedName>
    <alternativeName>
        <fullName evidence="16">7,8-dihydro-8-oxoguanine-triphosphatase</fullName>
    </alternativeName>
    <alternativeName>
        <fullName evidence="15">Mutator protein MutT</fullName>
    </alternativeName>
    <alternativeName>
        <fullName evidence="14">dGTP pyrophosphohydrolase</fullName>
    </alternativeName>
</protein>
<dbReference type="NCBIfam" id="NF006530">
    <property type="entry name" value="PRK08999.1"/>
    <property type="match status" value="1"/>
</dbReference>
<dbReference type="PANTHER" id="PTHR47707:SF1">
    <property type="entry name" value="NUDIX HYDROLASE FAMILY PROTEIN"/>
    <property type="match status" value="1"/>
</dbReference>
<evidence type="ECO:0000256" key="1">
    <source>
        <dbReference type="ARBA" id="ARBA00001946"/>
    </source>
</evidence>
<evidence type="ECO:0000256" key="14">
    <source>
        <dbReference type="ARBA" id="ARBA00041592"/>
    </source>
</evidence>
<comment type="similarity">
    <text evidence="2">Belongs to the Nudix hydrolase family.</text>
</comment>
<evidence type="ECO:0000256" key="3">
    <source>
        <dbReference type="ARBA" id="ARBA00022457"/>
    </source>
</evidence>
<comment type="cofactor">
    <cofactor evidence="1">
        <name>Mg(2+)</name>
        <dbReference type="ChEBI" id="CHEBI:18420"/>
    </cofactor>
</comment>
<dbReference type="InterPro" id="IPR036206">
    <property type="entry name" value="ThiamineP_synth_sf"/>
</dbReference>
<gene>
    <name evidence="18" type="ORF">N8I74_15540</name>
</gene>
<dbReference type="EMBL" id="CP106753">
    <property type="protein sequence ID" value="UXY14718.1"/>
    <property type="molecule type" value="Genomic_DNA"/>
</dbReference>
<dbReference type="PROSITE" id="PS00893">
    <property type="entry name" value="NUDIX_BOX"/>
    <property type="match status" value="1"/>
</dbReference>
<organism evidence="18 19">
    <name type="scientific">Chitiniphilus purpureus</name>
    <dbReference type="NCBI Taxonomy" id="2981137"/>
    <lineage>
        <taxon>Bacteria</taxon>
        <taxon>Pseudomonadati</taxon>
        <taxon>Pseudomonadota</taxon>
        <taxon>Betaproteobacteria</taxon>
        <taxon>Neisseriales</taxon>
        <taxon>Chitinibacteraceae</taxon>
        <taxon>Chitiniphilus</taxon>
    </lineage>
</organism>
<evidence type="ECO:0000259" key="17">
    <source>
        <dbReference type="PROSITE" id="PS51462"/>
    </source>
</evidence>
<dbReference type="PROSITE" id="PS51462">
    <property type="entry name" value="NUDIX"/>
    <property type="match status" value="1"/>
</dbReference>
<dbReference type="Pfam" id="PF14815">
    <property type="entry name" value="NUDIX_4"/>
    <property type="match status" value="1"/>
</dbReference>
<evidence type="ECO:0000313" key="18">
    <source>
        <dbReference type="EMBL" id="UXY14718.1"/>
    </source>
</evidence>
<evidence type="ECO:0000256" key="12">
    <source>
        <dbReference type="ARBA" id="ARBA00038905"/>
    </source>
</evidence>
<evidence type="ECO:0000256" key="7">
    <source>
        <dbReference type="ARBA" id="ARBA00022801"/>
    </source>
</evidence>
<keyword evidence="19" id="KW-1185">Reference proteome</keyword>
<dbReference type="Proteomes" id="UP001061302">
    <property type="component" value="Chromosome"/>
</dbReference>
<proteinExistence type="inferred from homology"/>
<dbReference type="InterPro" id="IPR022998">
    <property type="entry name" value="ThiamineP_synth_TenI"/>
</dbReference>
<dbReference type="SUPFAM" id="SSF51391">
    <property type="entry name" value="Thiamin phosphate synthase"/>
    <property type="match status" value="1"/>
</dbReference>
<dbReference type="InterPro" id="IPR029119">
    <property type="entry name" value="MutY_C"/>
</dbReference>
<dbReference type="InterPro" id="IPR020476">
    <property type="entry name" value="Nudix_hydrolase"/>
</dbReference>
<evidence type="ECO:0000313" key="19">
    <source>
        <dbReference type="Proteomes" id="UP001061302"/>
    </source>
</evidence>
<evidence type="ECO:0000256" key="16">
    <source>
        <dbReference type="ARBA" id="ARBA00042798"/>
    </source>
</evidence>
<name>A0ABY6DKE6_9NEIS</name>
<reference evidence="18" key="1">
    <citation type="submission" date="2022-10" db="EMBL/GenBank/DDBJ databases">
        <title>Chitiniphilus purpureus sp. nov., a novel chitin-degrading bacterium isolated from crawfish pond sediment.</title>
        <authorList>
            <person name="Li K."/>
        </authorList>
    </citation>
    <scope>NUCLEOTIDE SEQUENCE</scope>
    <source>
        <strain evidence="18">CD1</strain>
    </source>
</reference>
<keyword evidence="6" id="KW-0227">DNA damage</keyword>
<evidence type="ECO:0000256" key="8">
    <source>
        <dbReference type="ARBA" id="ARBA00022842"/>
    </source>
</evidence>
<dbReference type="Pfam" id="PF02581">
    <property type="entry name" value="TMP-TENI"/>
    <property type="match status" value="1"/>
</dbReference>
<evidence type="ECO:0000256" key="5">
    <source>
        <dbReference type="ARBA" id="ARBA00022723"/>
    </source>
</evidence>
<dbReference type="GO" id="GO:0016787">
    <property type="term" value="F:hydrolase activity"/>
    <property type="evidence" value="ECO:0007669"/>
    <property type="project" value="UniProtKB-KW"/>
</dbReference>
<dbReference type="Gene3D" id="3.90.79.10">
    <property type="entry name" value="Nucleoside Triphosphate Pyrophosphohydrolase"/>
    <property type="match status" value="1"/>
</dbReference>
<dbReference type="PRINTS" id="PR00502">
    <property type="entry name" value="NUDIXFAMILY"/>
</dbReference>
<evidence type="ECO:0000256" key="10">
    <source>
        <dbReference type="ARBA" id="ARBA00035861"/>
    </source>
</evidence>
<keyword evidence="7 18" id="KW-0378">Hydrolase</keyword>
<evidence type="ECO:0000256" key="15">
    <source>
        <dbReference type="ARBA" id="ARBA00041979"/>
    </source>
</evidence>
<dbReference type="InterPro" id="IPR015797">
    <property type="entry name" value="NUDIX_hydrolase-like_dom_sf"/>
</dbReference>
<dbReference type="InterPro" id="IPR047127">
    <property type="entry name" value="MutT-like"/>
</dbReference>
<evidence type="ECO:0000256" key="11">
    <source>
        <dbReference type="ARBA" id="ARBA00036904"/>
    </source>
</evidence>
<evidence type="ECO:0000256" key="9">
    <source>
        <dbReference type="ARBA" id="ARBA00023204"/>
    </source>
</evidence>
<keyword evidence="4" id="KW-0235">DNA replication</keyword>
<dbReference type="InterPro" id="IPR000086">
    <property type="entry name" value="NUDIX_hydrolase_dom"/>
</dbReference>
<keyword evidence="5" id="KW-0479">Metal-binding</keyword>
<dbReference type="EC" id="3.6.1.55" evidence="12"/>
<dbReference type="RefSeq" id="WP_263124021.1">
    <property type="nucleotide sequence ID" value="NZ_CP106753.1"/>
</dbReference>
<dbReference type="SUPFAM" id="SSF55811">
    <property type="entry name" value="Nudix"/>
    <property type="match status" value="1"/>
</dbReference>
<feature type="domain" description="Nudix hydrolase" evidence="17">
    <location>
        <begin position="6"/>
        <end position="133"/>
    </location>
</feature>
<dbReference type="InterPro" id="IPR020084">
    <property type="entry name" value="NUDIX_hydrolase_CS"/>
</dbReference>
<accession>A0ABY6DKE6</accession>
<dbReference type="CDD" id="cd03425">
    <property type="entry name" value="NUDIX_MutT_NudA_like"/>
    <property type="match status" value="1"/>
</dbReference>
<sequence>MPDTPVVHVAAGILIDHQGRFLMASRPPGKAYAGYWEFPGGKLEAGETAQQALARELVEELGVAINAAVPWIVQGFTYPHATVRLHFFRVTGWDGEPQPHEGQAFAWQQPGQLTVSPILPANGPILRGLALPDQLAVSAAGILGTETWLARLDAALAAGLRMLILREPGLDPMAYAALAQAVLTRARPYGCRVLLHGAPETSGALVTGLGAHGLHMPARVAAAMARRPSGFDWLGVSAHDAAELAAAQRIGADYALLGHVAATASHPDAPPLGWHGFADLVGAGWPFPIYAIGGLCSSDLPTAQAHGGHGVAALSAAWR</sequence>
<keyword evidence="9" id="KW-0234">DNA repair</keyword>
<dbReference type="PANTHER" id="PTHR47707">
    <property type="entry name" value="8-OXO-DGTP DIPHOSPHATASE"/>
    <property type="match status" value="1"/>
</dbReference>
<comment type="catalytic activity">
    <reaction evidence="11">
        <text>8-oxo-GTP + H2O = 8-oxo-GMP + diphosphate + H(+)</text>
        <dbReference type="Rhea" id="RHEA:67616"/>
        <dbReference type="ChEBI" id="CHEBI:15377"/>
        <dbReference type="ChEBI" id="CHEBI:15378"/>
        <dbReference type="ChEBI" id="CHEBI:33019"/>
        <dbReference type="ChEBI" id="CHEBI:143553"/>
        <dbReference type="ChEBI" id="CHEBI:145694"/>
    </reaction>
</comment>
<keyword evidence="8" id="KW-0460">Magnesium</keyword>
<dbReference type="InterPro" id="IPR013785">
    <property type="entry name" value="Aldolase_TIM"/>
</dbReference>
<evidence type="ECO:0000256" key="6">
    <source>
        <dbReference type="ARBA" id="ARBA00022763"/>
    </source>
</evidence>